<dbReference type="EMBL" id="JBAMMX010000009">
    <property type="protein sequence ID" value="KAK6933720.1"/>
    <property type="molecule type" value="Genomic_DNA"/>
</dbReference>
<comment type="caution">
    <text evidence="1">The sequence shown here is derived from an EMBL/GenBank/DDBJ whole genome shotgun (WGS) entry which is preliminary data.</text>
</comment>
<protein>
    <submittedName>
        <fullName evidence="1">Uncharacterized protein</fullName>
    </submittedName>
</protein>
<dbReference type="AlphaFoldDB" id="A0AAN8ZGM7"/>
<evidence type="ECO:0000313" key="1">
    <source>
        <dbReference type="EMBL" id="KAK6933720.1"/>
    </source>
</evidence>
<name>A0AAN8ZGM7_9MAGN</name>
<accession>A0AAN8ZGM7</accession>
<reference evidence="1 2" key="1">
    <citation type="submission" date="2023-12" db="EMBL/GenBank/DDBJ databases">
        <title>A high-quality genome assembly for Dillenia turbinata (Dilleniales).</title>
        <authorList>
            <person name="Chanderbali A."/>
        </authorList>
    </citation>
    <scope>NUCLEOTIDE SEQUENCE [LARGE SCALE GENOMIC DNA]</scope>
    <source>
        <strain evidence="1">LSX21</strain>
        <tissue evidence="1">Leaf</tissue>
    </source>
</reference>
<evidence type="ECO:0000313" key="2">
    <source>
        <dbReference type="Proteomes" id="UP001370490"/>
    </source>
</evidence>
<dbReference type="Proteomes" id="UP001370490">
    <property type="component" value="Unassembled WGS sequence"/>
</dbReference>
<proteinExistence type="predicted"/>
<sequence>MIRLRNRNWFHVIPYGILKPVSGPGVSGKAFESDLIQSFKYVSAEVPWTCFPLRQIPQAAITSRPSEGLALRLILILINGAIFQCLISCGTSSIKSQFCRIIAHARRRWILRNISISFVCSEVRLPE</sequence>
<keyword evidence="2" id="KW-1185">Reference proteome</keyword>
<organism evidence="1 2">
    <name type="scientific">Dillenia turbinata</name>
    <dbReference type="NCBI Taxonomy" id="194707"/>
    <lineage>
        <taxon>Eukaryota</taxon>
        <taxon>Viridiplantae</taxon>
        <taxon>Streptophyta</taxon>
        <taxon>Embryophyta</taxon>
        <taxon>Tracheophyta</taxon>
        <taxon>Spermatophyta</taxon>
        <taxon>Magnoliopsida</taxon>
        <taxon>eudicotyledons</taxon>
        <taxon>Gunneridae</taxon>
        <taxon>Pentapetalae</taxon>
        <taxon>Dilleniales</taxon>
        <taxon>Dilleniaceae</taxon>
        <taxon>Dillenia</taxon>
    </lineage>
</organism>
<gene>
    <name evidence="1" type="ORF">RJ641_036614</name>
</gene>